<accession>A0A8T3CMR5</accession>
<sequence length="355" mass="39552">MDIPVFTGTHADLLIIVFHKIITNGHQRLQPLFDCLLTIVVNVSPYLKSLSMVAANKLLHLLEAFSSHWFLFSASQNHHLVFFLLEVFNNIIQYQFDGNCKLVYALIRKRVAFHQLANLPTDSASLQRALQRKKRSPGGISRSGSQETVSMEGSHPAISAEPGTLKTSLAATPGIDKLTEKSQVSEDGTMVSVQQSDPPPGHSAGTSDTESNLGRDTEDLFCTEMGQKQLTSTSSTTPWTPTPEWVLSWKAKLPLQTIMRLLQVLVPQVEKICIDKGLTDESEILRFLQHGTLVGLLPVPHPILIRKYQANAGTAMWFRTYMWGVVYLRNVDPRFGTIRTFGCLTFSGYREGAKE</sequence>
<reference evidence="2" key="1">
    <citation type="submission" date="2021-01" db="EMBL/GenBank/DDBJ databases">
        <authorList>
            <person name="Zahm M."/>
            <person name="Roques C."/>
            <person name="Cabau C."/>
            <person name="Klopp C."/>
            <person name="Donnadieu C."/>
            <person name="Jouanno E."/>
            <person name="Lampietro C."/>
            <person name="Louis A."/>
            <person name="Herpin A."/>
            <person name="Echchiki A."/>
            <person name="Berthelot C."/>
            <person name="Parey E."/>
            <person name="Roest-Crollius H."/>
            <person name="Braasch I."/>
            <person name="Postlethwait J."/>
            <person name="Bobe J."/>
            <person name="Montfort J."/>
            <person name="Bouchez O."/>
            <person name="Begum T."/>
            <person name="Mejri S."/>
            <person name="Adams A."/>
            <person name="Chen W.-J."/>
            <person name="Guiguen Y."/>
        </authorList>
    </citation>
    <scope>NUCLEOTIDE SEQUENCE</scope>
    <source>
        <tissue evidence="2">Blood</tissue>
    </source>
</reference>
<comment type="caution">
    <text evidence="2">The sequence shown here is derived from an EMBL/GenBank/DDBJ whole genome shotgun (WGS) entry which is preliminary data.</text>
</comment>
<feature type="compositionally biased region" description="Polar residues" evidence="1">
    <location>
        <begin position="142"/>
        <end position="151"/>
    </location>
</feature>
<proteinExistence type="predicted"/>
<feature type="region of interest" description="Disordered" evidence="1">
    <location>
        <begin position="179"/>
        <end position="214"/>
    </location>
</feature>
<dbReference type="PANTHER" id="PTHR21575:SF12">
    <property type="entry name" value="PROTEIN HID1"/>
    <property type="match status" value="1"/>
</dbReference>
<gene>
    <name evidence="2" type="ORF">AGOR_G00195670</name>
</gene>
<evidence type="ECO:0008006" key="4">
    <source>
        <dbReference type="Google" id="ProtNLM"/>
    </source>
</evidence>
<evidence type="ECO:0000313" key="2">
    <source>
        <dbReference type="EMBL" id="KAI1886429.1"/>
    </source>
</evidence>
<organism evidence="2 3">
    <name type="scientific">Albula goreensis</name>
    <dbReference type="NCBI Taxonomy" id="1534307"/>
    <lineage>
        <taxon>Eukaryota</taxon>
        <taxon>Metazoa</taxon>
        <taxon>Chordata</taxon>
        <taxon>Craniata</taxon>
        <taxon>Vertebrata</taxon>
        <taxon>Euteleostomi</taxon>
        <taxon>Actinopterygii</taxon>
        <taxon>Neopterygii</taxon>
        <taxon>Teleostei</taxon>
        <taxon>Albuliformes</taxon>
        <taxon>Albulidae</taxon>
        <taxon>Albula</taxon>
    </lineage>
</organism>
<feature type="compositionally biased region" description="Polar residues" evidence="1">
    <location>
        <begin position="185"/>
        <end position="196"/>
    </location>
</feature>
<evidence type="ECO:0000256" key="1">
    <source>
        <dbReference type="SAM" id="MobiDB-lite"/>
    </source>
</evidence>
<dbReference type="GO" id="GO:0016020">
    <property type="term" value="C:membrane"/>
    <property type="evidence" value="ECO:0007669"/>
    <property type="project" value="TreeGrafter"/>
</dbReference>
<dbReference type="InterPro" id="IPR026705">
    <property type="entry name" value="Hid-1/Ecm30"/>
</dbReference>
<dbReference type="PANTHER" id="PTHR21575">
    <property type="entry name" value="PROTEIN HID1"/>
    <property type="match status" value="1"/>
</dbReference>
<dbReference type="GO" id="GO:0000138">
    <property type="term" value="C:Golgi trans cisterna"/>
    <property type="evidence" value="ECO:0007669"/>
    <property type="project" value="TreeGrafter"/>
</dbReference>
<evidence type="ECO:0000313" key="3">
    <source>
        <dbReference type="Proteomes" id="UP000829720"/>
    </source>
</evidence>
<keyword evidence="3" id="KW-1185">Reference proteome</keyword>
<dbReference type="GO" id="GO:0005797">
    <property type="term" value="C:Golgi medial cisterna"/>
    <property type="evidence" value="ECO:0007669"/>
    <property type="project" value="TreeGrafter"/>
</dbReference>
<dbReference type="EMBL" id="JAERUA010000019">
    <property type="protein sequence ID" value="KAI1886429.1"/>
    <property type="molecule type" value="Genomic_DNA"/>
</dbReference>
<dbReference type="Pfam" id="PF12722">
    <property type="entry name" value="Hid1"/>
    <property type="match status" value="1"/>
</dbReference>
<dbReference type="OrthoDB" id="432953at2759"/>
<protein>
    <recommendedName>
        <fullName evidence="4">HID1 domain containing b</fullName>
    </recommendedName>
</protein>
<dbReference type="Proteomes" id="UP000829720">
    <property type="component" value="Unassembled WGS sequence"/>
</dbReference>
<dbReference type="AlphaFoldDB" id="A0A8T3CMR5"/>
<name>A0A8T3CMR5_9TELE</name>
<feature type="region of interest" description="Disordered" evidence="1">
    <location>
        <begin position="129"/>
        <end position="166"/>
    </location>
</feature>